<evidence type="ECO:0000313" key="2">
    <source>
        <dbReference type="EMBL" id="MTB64909.1"/>
    </source>
</evidence>
<evidence type="ECO:0000256" key="1">
    <source>
        <dbReference type="SAM" id="Phobius"/>
    </source>
</evidence>
<keyword evidence="1" id="KW-0812">Transmembrane</keyword>
<feature type="transmembrane region" description="Helical" evidence="1">
    <location>
        <begin position="28"/>
        <end position="51"/>
    </location>
</feature>
<dbReference type="EMBL" id="WUBJ01000009">
    <property type="protein sequence ID" value="MWV56896.1"/>
    <property type="molecule type" value="Genomic_DNA"/>
</dbReference>
<dbReference type="RefSeq" id="WP_154632451.1">
    <property type="nucleotide sequence ID" value="NZ_CP072115.1"/>
</dbReference>
<name>A0A6I4RAN7_9STRE</name>
<protein>
    <submittedName>
        <fullName evidence="3">Uncharacterized protein</fullName>
    </submittedName>
</protein>
<evidence type="ECO:0000313" key="4">
    <source>
        <dbReference type="Proteomes" id="UP000435060"/>
    </source>
</evidence>
<dbReference type="Proteomes" id="UP000435423">
    <property type="component" value="Unassembled WGS sequence"/>
</dbReference>
<dbReference type="EMBL" id="WLCG01000010">
    <property type="protein sequence ID" value="MTB64909.1"/>
    <property type="molecule type" value="Genomic_DNA"/>
</dbReference>
<reference evidence="2 4" key="2">
    <citation type="submission" date="2019-11" db="EMBL/GenBank/DDBJ databases">
        <title>Streptococcis sp. isolated from the respiratory tract of Marmot.</title>
        <authorList>
            <person name="Zhang G."/>
        </authorList>
    </citation>
    <scope>NUCLEOTIDE SEQUENCE [LARGE SCALE GENOMIC DNA]</scope>
    <source>
        <strain evidence="2">Zg-86</strain>
        <strain evidence="4">zg-86</strain>
    </source>
</reference>
<keyword evidence="1" id="KW-1133">Transmembrane helix</keyword>
<proteinExistence type="predicted"/>
<evidence type="ECO:0000313" key="3">
    <source>
        <dbReference type="EMBL" id="MWV56896.1"/>
    </source>
</evidence>
<evidence type="ECO:0000313" key="5">
    <source>
        <dbReference type="Proteomes" id="UP000435423"/>
    </source>
</evidence>
<organism evidence="3 5">
    <name type="scientific">Streptococcus zhangguiae</name>
    <dbReference type="NCBI Taxonomy" id="2664091"/>
    <lineage>
        <taxon>Bacteria</taxon>
        <taxon>Bacillati</taxon>
        <taxon>Bacillota</taxon>
        <taxon>Bacilli</taxon>
        <taxon>Lactobacillales</taxon>
        <taxon>Streptococcaceae</taxon>
        <taxon>Streptococcus</taxon>
    </lineage>
</organism>
<feature type="transmembrane region" description="Helical" evidence="1">
    <location>
        <begin position="5"/>
        <end position="22"/>
    </location>
</feature>
<dbReference type="AlphaFoldDB" id="A0A6I4RAN7"/>
<sequence>MTLMLFILFVIGILLAIFAYLIKERTWFWIPLFIIGGLLIALPFLVLIYFLTLPSMN</sequence>
<comment type="caution">
    <text evidence="3">The sequence shown here is derived from an EMBL/GenBank/DDBJ whole genome shotgun (WGS) entry which is preliminary data.</text>
</comment>
<reference evidence="3 5" key="1">
    <citation type="submission" date="2019-10" db="EMBL/GenBank/DDBJ databases">
        <title>Streptococcis sp, isolated from the respiratory tract of Marmot.</title>
        <authorList>
            <person name="Zhang G."/>
        </authorList>
    </citation>
    <scope>NUCLEOTIDE SEQUENCE [LARGE SCALE GENOMIC DNA]</scope>
    <source>
        <strain evidence="3">Zg-70</strain>
        <strain evidence="5">zg-70</strain>
    </source>
</reference>
<keyword evidence="4" id="KW-1185">Reference proteome</keyword>
<dbReference type="Proteomes" id="UP000435060">
    <property type="component" value="Unassembled WGS sequence"/>
</dbReference>
<accession>A0A6I4RAN7</accession>
<keyword evidence="1" id="KW-0472">Membrane</keyword>
<gene>
    <name evidence="2" type="ORF">GGG87_07860</name>
    <name evidence="3" type="ORF">GGH11_07900</name>
</gene>